<evidence type="ECO:0000313" key="3">
    <source>
        <dbReference type="Proteomes" id="UP000178632"/>
    </source>
</evidence>
<evidence type="ECO:0000313" key="2">
    <source>
        <dbReference type="EMBL" id="OGZ75564.1"/>
    </source>
</evidence>
<dbReference type="SUPFAM" id="SSF53067">
    <property type="entry name" value="Actin-like ATPase domain"/>
    <property type="match status" value="2"/>
</dbReference>
<organism evidence="2 3">
    <name type="scientific">Candidatus Staskawiczbacteria bacterium RIFCSPLOWO2_12_FULL_37_15</name>
    <dbReference type="NCBI Taxonomy" id="1802218"/>
    <lineage>
        <taxon>Bacteria</taxon>
        <taxon>Candidatus Staskawicziibacteriota</taxon>
    </lineage>
</organism>
<name>A0A1G2IL23_9BACT</name>
<proteinExistence type="predicted"/>
<protein>
    <recommendedName>
        <fullName evidence="1">SHS2 domain-containing protein</fullName>
    </recommendedName>
</protein>
<dbReference type="PANTHER" id="PTHR32432:SF3">
    <property type="entry name" value="ETHANOLAMINE UTILIZATION PROTEIN EUTJ"/>
    <property type="match status" value="1"/>
</dbReference>
<comment type="caution">
    <text evidence="2">The sequence shown here is derived from an EMBL/GenBank/DDBJ whole genome shotgun (WGS) entry which is preliminary data.</text>
</comment>
<dbReference type="InterPro" id="IPR003494">
    <property type="entry name" value="SHS2_FtsA"/>
</dbReference>
<dbReference type="PANTHER" id="PTHR32432">
    <property type="entry name" value="CELL DIVISION PROTEIN FTSA-RELATED"/>
    <property type="match status" value="1"/>
</dbReference>
<dbReference type="NCBIfam" id="TIGR01175">
    <property type="entry name" value="pilM"/>
    <property type="match status" value="1"/>
</dbReference>
<dbReference type="Proteomes" id="UP000178632">
    <property type="component" value="Unassembled WGS sequence"/>
</dbReference>
<dbReference type="GO" id="GO:0051301">
    <property type="term" value="P:cell division"/>
    <property type="evidence" value="ECO:0007669"/>
    <property type="project" value="InterPro"/>
</dbReference>
<dbReference type="Pfam" id="PF11104">
    <property type="entry name" value="PilM_2"/>
    <property type="match status" value="1"/>
</dbReference>
<evidence type="ECO:0000259" key="1">
    <source>
        <dbReference type="SMART" id="SM00842"/>
    </source>
</evidence>
<dbReference type="Gene3D" id="3.30.420.40">
    <property type="match status" value="2"/>
</dbReference>
<reference evidence="2 3" key="1">
    <citation type="journal article" date="2016" name="Nat. Commun.">
        <title>Thousands of microbial genomes shed light on interconnected biogeochemical processes in an aquifer system.</title>
        <authorList>
            <person name="Anantharaman K."/>
            <person name="Brown C.T."/>
            <person name="Hug L.A."/>
            <person name="Sharon I."/>
            <person name="Castelle C.J."/>
            <person name="Probst A.J."/>
            <person name="Thomas B.C."/>
            <person name="Singh A."/>
            <person name="Wilkins M.J."/>
            <person name="Karaoz U."/>
            <person name="Brodie E.L."/>
            <person name="Williams K.H."/>
            <person name="Hubbard S.S."/>
            <person name="Banfield J.F."/>
        </authorList>
    </citation>
    <scope>NUCLEOTIDE SEQUENCE [LARGE SCALE GENOMIC DNA]</scope>
</reference>
<dbReference type="InterPro" id="IPR005883">
    <property type="entry name" value="PilM"/>
</dbReference>
<feature type="domain" description="SHS2" evidence="1">
    <location>
        <begin position="11"/>
        <end position="180"/>
    </location>
</feature>
<dbReference type="AlphaFoldDB" id="A0A1G2IL23"/>
<dbReference type="EMBL" id="MHPE01000046">
    <property type="protein sequence ID" value="OGZ75564.1"/>
    <property type="molecule type" value="Genomic_DNA"/>
</dbReference>
<dbReference type="Gene3D" id="3.30.1490.300">
    <property type="match status" value="1"/>
</dbReference>
<dbReference type="InterPro" id="IPR043129">
    <property type="entry name" value="ATPase_NBD"/>
</dbReference>
<gene>
    <name evidence="2" type="ORF">A3G45_01130</name>
</gene>
<sequence length="369" mass="41344">MINFLTLKTETFGLDINDSSLKIIKLRRKRGFLQPVSYNEKKVKSGIIKDGIIQDEDGFVKIIKDAVATVKGEKLKTKYVIASLPEEKSFSQVIQMPKMKKGELKSAVLFEAENYIPLPIDRVYLDFQVIDPIVDHLDHLDVLIIAVEKTIVDSYISCLKQSGLVPIALEVETQAIARTLIKNETSSAPLALIDFGGNNTDFIVFSGHSIRFTSSIPISSQQMTGAISEKLDVDFKKAEEIKIKYGIDRQKKGGETDTASKAMAPILEDLIVQIKNYLDFYSDHNSHEHFSQKMGITKIILSGEGVNLKGIGDFFSQKLNIPVELGNPWINFSEKLKKFELPEVQKKSLSFITALGLALRGENNNFYHD</sequence>
<dbReference type="PIRSF" id="PIRSF019169">
    <property type="entry name" value="PilM"/>
    <property type="match status" value="1"/>
</dbReference>
<dbReference type="CDD" id="cd24049">
    <property type="entry name" value="ASKHA_NBD_PilM"/>
    <property type="match status" value="1"/>
</dbReference>
<dbReference type="SMART" id="SM00842">
    <property type="entry name" value="FtsA"/>
    <property type="match status" value="1"/>
</dbReference>
<dbReference type="InterPro" id="IPR050696">
    <property type="entry name" value="FtsA/MreB"/>
</dbReference>
<accession>A0A1G2IL23</accession>